<sequence>MRSIQAFQIDKAISRVGYTFYYWRWFGAPTSDRQNQVKETFKRIKTGLTDNTVTYEDAYDSWVCVNHDAITWTYRSYPTKPYTTVYLCQSYYEDPDYCYGVWETKEIHLMNVWAEALGYADEMAHHFSSCRNLAINEPDKAVKNGYNYGYFYCASYR</sequence>
<dbReference type="EnsemblMetazoa" id="Aqu2.1.22214_001">
    <property type="protein sequence ID" value="Aqu2.1.22214_001"/>
    <property type="gene ID" value="Aqu2.1.22214"/>
</dbReference>
<name>A0A1X7U3U9_AMPQE</name>
<feature type="domain" description="Lysine-specific metallo-endopeptidase" evidence="1">
    <location>
        <begin position="20"/>
        <end position="153"/>
    </location>
</feature>
<organism evidence="2">
    <name type="scientific">Amphimedon queenslandica</name>
    <name type="common">Sponge</name>
    <dbReference type="NCBI Taxonomy" id="400682"/>
    <lineage>
        <taxon>Eukaryota</taxon>
        <taxon>Metazoa</taxon>
        <taxon>Porifera</taxon>
        <taxon>Demospongiae</taxon>
        <taxon>Heteroscleromorpha</taxon>
        <taxon>Haplosclerida</taxon>
        <taxon>Niphatidae</taxon>
        <taxon>Amphimedon</taxon>
    </lineage>
</organism>
<evidence type="ECO:0000259" key="1">
    <source>
        <dbReference type="Pfam" id="PF14521"/>
    </source>
</evidence>
<evidence type="ECO:0000313" key="2">
    <source>
        <dbReference type="EnsemblMetazoa" id="Aqu2.1.22214_001"/>
    </source>
</evidence>
<dbReference type="GO" id="GO:0004222">
    <property type="term" value="F:metalloendopeptidase activity"/>
    <property type="evidence" value="ECO:0007669"/>
    <property type="project" value="InterPro"/>
</dbReference>
<dbReference type="InterPro" id="IPR029463">
    <property type="entry name" value="Lys_MEP"/>
</dbReference>
<dbReference type="AlphaFoldDB" id="A0A1X7U3U9"/>
<protein>
    <recommendedName>
        <fullName evidence="1">Lysine-specific metallo-endopeptidase domain-containing protein</fullName>
    </recommendedName>
</protein>
<dbReference type="SUPFAM" id="SSF55486">
    <property type="entry name" value="Metalloproteases ('zincins'), catalytic domain"/>
    <property type="match status" value="1"/>
</dbReference>
<dbReference type="InterPro" id="IPR024079">
    <property type="entry name" value="MetalloPept_cat_dom_sf"/>
</dbReference>
<dbReference type="Pfam" id="PF14521">
    <property type="entry name" value="Aspzincin_M35"/>
    <property type="match status" value="1"/>
</dbReference>
<proteinExistence type="predicted"/>
<dbReference type="eggNOG" id="ENOG502T25B">
    <property type="taxonomic scope" value="Eukaryota"/>
</dbReference>
<reference evidence="2" key="1">
    <citation type="submission" date="2017-05" db="UniProtKB">
        <authorList>
            <consortium name="EnsemblMetazoa"/>
        </authorList>
    </citation>
    <scope>IDENTIFICATION</scope>
</reference>
<dbReference type="Gene3D" id="3.40.390.10">
    <property type="entry name" value="Collagenase (Catalytic Domain)"/>
    <property type="match status" value="1"/>
</dbReference>
<dbReference type="InParanoid" id="A0A1X7U3U9"/>
<accession>A0A1X7U3U9</accession>